<dbReference type="PANTHER" id="PTHR36194">
    <property type="entry name" value="S-LAYER-LIKE PROTEIN"/>
    <property type="match status" value="1"/>
</dbReference>
<dbReference type="Pfam" id="PF08308">
    <property type="entry name" value="PEGA"/>
    <property type="match status" value="2"/>
</dbReference>
<name>A0A0C2DAV3_9BACT</name>
<dbReference type="EMBL" id="JMCC02000009">
    <property type="protein sequence ID" value="KIG18640.1"/>
    <property type="molecule type" value="Genomic_DNA"/>
</dbReference>
<protein>
    <recommendedName>
        <fullName evidence="3">PEGA domain-containing protein</fullName>
    </recommendedName>
</protein>
<proteinExistence type="predicted"/>
<dbReference type="AlphaFoldDB" id="A0A0C2DAV3"/>
<feature type="transmembrane region" description="Helical" evidence="2">
    <location>
        <begin position="365"/>
        <end position="386"/>
    </location>
</feature>
<feature type="transmembrane region" description="Helical" evidence="2">
    <location>
        <begin position="305"/>
        <end position="326"/>
    </location>
</feature>
<reference evidence="4 5" key="1">
    <citation type="submission" date="2014-12" db="EMBL/GenBank/DDBJ databases">
        <title>Genome assembly of Enhygromyxa salina DSM 15201.</title>
        <authorList>
            <person name="Sharma G."/>
            <person name="Subramanian S."/>
        </authorList>
    </citation>
    <scope>NUCLEOTIDE SEQUENCE [LARGE SCALE GENOMIC DNA]</scope>
    <source>
        <strain evidence="4 5">DSM 15201</strain>
    </source>
</reference>
<gene>
    <name evidence="4" type="ORF">DB30_07655</name>
</gene>
<sequence>MGGVGLLAWLAFAPPGDPAERSADTSDLLGPAAAPSKHSGPAYVDVLEPLPEELRSEDDARLLKESAKTAFRDERFEDAIEFLAEAYRTFPYVTLLYSLGSAHRRAYERDGDTEHRRLAIRRYQQYLSAAPDAESADLAQNYLTSLLADRDLGDMELEVVTRILVSTTVEEASMQIDGGPPLPAPGVISVEPGHHEILVRAAGYHDFVRGFDVPEGTTFQVQAELEDKPAALAVQGPKGALVLLDGRAMGELPLSHPLEVESGPHVVSVTKNGYRAYSKDVTLERDGNSLVRASLDVSNQRFTSYFFMGLGGVALVSSGVLAGLSVERQGRALTLERQRMNGQVSNPQYDAYLELVHSRNSLRTGAVFTGLGGAALLVTGVMLYVFDRPQLGATRGVARVTGAPVIGAGTAGFTAVVQF</sequence>
<feature type="domain" description="PEGA" evidence="3">
    <location>
        <begin position="162"/>
        <end position="227"/>
    </location>
</feature>
<evidence type="ECO:0000313" key="4">
    <source>
        <dbReference type="EMBL" id="KIG18640.1"/>
    </source>
</evidence>
<dbReference type="Gene3D" id="1.25.40.10">
    <property type="entry name" value="Tetratricopeptide repeat domain"/>
    <property type="match status" value="1"/>
</dbReference>
<dbReference type="PANTHER" id="PTHR36194:SF1">
    <property type="entry name" value="S-LAYER-LIKE PROTEIN"/>
    <property type="match status" value="1"/>
</dbReference>
<organism evidence="4 5">
    <name type="scientific">Enhygromyxa salina</name>
    <dbReference type="NCBI Taxonomy" id="215803"/>
    <lineage>
        <taxon>Bacteria</taxon>
        <taxon>Pseudomonadati</taxon>
        <taxon>Myxococcota</taxon>
        <taxon>Polyangia</taxon>
        <taxon>Nannocystales</taxon>
        <taxon>Nannocystaceae</taxon>
        <taxon>Enhygromyxa</taxon>
    </lineage>
</organism>
<evidence type="ECO:0000256" key="2">
    <source>
        <dbReference type="SAM" id="Phobius"/>
    </source>
</evidence>
<accession>A0A0C2DAV3</accession>
<comment type="caution">
    <text evidence="4">The sequence shown here is derived from an EMBL/GenBank/DDBJ whole genome shotgun (WGS) entry which is preliminary data.</text>
</comment>
<evidence type="ECO:0000256" key="1">
    <source>
        <dbReference type="SAM" id="MobiDB-lite"/>
    </source>
</evidence>
<dbReference type="InterPro" id="IPR013229">
    <property type="entry name" value="PEGA"/>
</dbReference>
<keyword evidence="2" id="KW-0812">Transmembrane</keyword>
<feature type="region of interest" description="Disordered" evidence="1">
    <location>
        <begin position="18"/>
        <end position="42"/>
    </location>
</feature>
<feature type="domain" description="PEGA" evidence="3">
    <location>
        <begin position="237"/>
        <end position="288"/>
    </location>
</feature>
<evidence type="ECO:0000259" key="3">
    <source>
        <dbReference type="Pfam" id="PF08308"/>
    </source>
</evidence>
<keyword evidence="2" id="KW-1133">Transmembrane helix</keyword>
<dbReference type="InterPro" id="IPR011990">
    <property type="entry name" value="TPR-like_helical_dom_sf"/>
</dbReference>
<keyword evidence="2" id="KW-0472">Membrane</keyword>
<evidence type="ECO:0000313" key="5">
    <source>
        <dbReference type="Proteomes" id="UP000031599"/>
    </source>
</evidence>
<dbReference type="Proteomes" id="UP000031599">
    <property type="component" value="Unassembled WGS sequence"/>
</dbReference>